<dbReference type="Proteomes" id="UP000316759">
    <property type="component" value="Unassembled WGS sequence"/>
</dbReference>
<sequence>MREEQAREEQDGFRTGCECIDQTFTLRQLLDHRHTFQIPTIIVFLDIRATFSFVDGTALWDYLLRNGLPEKHVSLLQDLHRRTSGQVRAYGHLSLSFCCIQWTSTKLQYINSSP</sequence>
<accession>A0A504YLX1</accession>
<gene>
    <name evidence="1" type="ORF">FGIG_11047</name>
</gene>
<evidence type="ECO:0000313" key="2">
    <source>
        <dbReference type="Proteomes" id="UP000316759"/>
    </source>
</evidence>
<name>A0A504YLX1_FASGI</name>
<dbReference type="PANTHER" id="PTHR47027:SF20">
    <property type="entry name" value="REVERSE TRANSCRIPTASE-LIKE PROTEIN WITH RNA-DIRECTED DNA POLYMERASE DOMAIN"/>
    <property type="match status" value="1"/>
</dbReference>
<keyword evidence="1" id="KW-0808">Transferase</keyword>
<dbReference type="OrthoDB" id="410104at2759"/>
<organism evidence="1 2">
    <name type="scientific">Fasciola gigantica</name>
    <name type="common">Giant liver fluke</name>
    <dbReference type="NCBI Taxonomy" id="46835"/>
    <lineage>
        <taxon>Eukaryota</taxon>
        <taxon>Metazoa</taxon>
        <taxon>Spiralia</taxon>
        <taxon>Lophotrochozoa</taxon>
        <taxon>Platyhelminthes</taxon>
        <taxon>Trematoda</taxon>
        <taxon>Digenea</taxon>
        <taxon>Plagiorchiida</taxon>
        <taxon>Echinostomata</taxon>
        <taxon>Echinostomatoidea</taxon>
        <taxon>Fasciolidae</taxon>
        <taxon>Fasciola</taxon>
    </lineage>
</organism>
<dbReference type="STRING" id="46835.A0A504YLX1"/>
<reference evidence="1 2" key="1">
    <citation type="submission" date="2019-04" db="EMBL/GenBank/DDBJ databases">
        <title>Annotation for the trematode Fasciola gigantica.</title>
        <authorList>
            <person name="Choi Y.-J."/>
        </authorList>
    </citation>
    <scope>NUCLEOTIDE SEQUENCE [LARGE SCALE GENOMIC DNA]</scope>
    <source>
        <strain evidence="1">Uganda_cow_1</strain>
    </source>
</reference>
<dbReference type="AlphaFoldDB" id="A0A504YLX1"/>
<keyword evidence="2" id="KW-1185">Reference proteome</keyword>
<dbReference type="EMBL" id="SUNJ01007102">
    <property type="protein sequence ID" value="TPP62264.1"/>
    <property type="molecule type" value="Genomic_DNA"/>
</dbReference>
<dbReference type="PANTHER" id="PTHR47027">
    <property type="entry name" value="REVERSE TRANSCRIPTASE DOMAIN-CONTAINING PROTEIN"/>
    <property type="match status" value="1"/>
</dbReference>
<comment type="caution">
    <text evidence="1">The sequence shown here is derived from an EMBL/GenBank/DDBJ whole genome shotgun (WGS) entry which is preliminary data.</text>
</comment>
<keyword evidence="1" id="KW-0012">Acyltransferase</keyword>
<dbReference type="GO" id="GO:0016746">
    <property type="term" value="F:acyltransferase activity"/>
    <property type="evidence" value="ECO:0007669"/>
    <property type="project" value="UniProtKB-KW"/>
</dbReference>
<protein>
    <submittedName>
        <fullName evidence="1">Acyl-CoA:glycerol-3-phosphate acyltransferase</fullName>
    </submittedName>
</protein>
<proteinExistence type="predicted"/>
<evidence type="ECO:0000313" key="1">
    <source>
        <dbReference type="EMBL" id="TPP62264.1"/>
    </source>
</evidence>